<evidence type="ECO:0000256" key="1">
    <source>
        <dbReference type="SAM" id="Phobius"/>
    </source>
</evidence>
<keyword evidence="1" id="KW-0812">Transmembrane</keyword>
<proteinExistence type="predicted"/>
<keyword evidence="1" id="KW-1133">Transmembrane helix</keyword>
<feature type="transmembrane region" description="Helical" evidence="1">
    <location>
        <begin position="149"/>
        <end position="173"/>
    </location>
</feature>
<gene>
    <name evidence="2" type="ORF">Val02_56870</name>
</gene>
<protein>
    <recommendedName>
        <fullName evidence="4">DUF3159 domain-containing protein</fullName>
    </recommendedName>
</protein>
<name>A0A8J3YS31_9ACTN</name>
<evidence type="ECO:0008006" key="4">
    <source>
        <dbReference type="Google" id="ProtNLM"/>
    </source>
</evidence>
<keyword evidence="1" id="KW-0472">Membrane</keyword>
<dbReference type="RefSeq" id="WP_203902273.1">
    <property type="nucleotide sequence ID" value="NZ_BOPF01000022.1"/>
</dbReference>
<keyword evidence="3" id="KW-1185">Reference proteome</keyword>
<comment type="caution">
    <text evidence="2">The sequence shown here is derived from an EMBL/GenBank/DDBJ whole genome shotgun (WGS) entry which is preliminary data.</text>
</comment>
<dbReference type="InterPro" id="IPR016566">
    <property type="entry name" value="UCP010219"/>
</dbReference>
<organism evidence="2 3">
    <name type="scientific">Virgisporangium aliadipatigenens</name>
    <dbReference type="NCBI Taxonomy" id="741659"/>
    <lineage>
        <taxon>Bacteria</taxon>
        <taxon>Bacillati</taxon>
        <taxon>Actinomycetota</taxon>
        <taxon>Actinomycetes</taxon>
        <taxon>Micromonosporales</taxon>
        <taxon>Micromonosporaceae</taxon>
        <taxon>Virgisporangium</taxon>
    </lineage>
</organism>
<sequence>MTDLAVAAKLLDGLDARRVLVGGVPRILLNGLGPPMAFLAGRALGGLVGGIAAAASLSLGLFLWERRKSRPGLLAWISLGELTLSVVIGIVFHSAALFFLPAVLMDLVQGLSCYASCATRRPLGRVLASEMVVLPDAVYELPRVRRLTLWLTVVWGTYFTARAVVCLWALALWHTDGFLAVRVAVDAPVVLPLLAGSIVVMVRRLREIVGEEVGARAVPTATGVAG</sequence>
<dbReference type="Pfam" id="PF11361">
    <property type="entry name" value="DUF3159"/>
    <property type="match status" value="1"/>
</dbReference>
<dbReference type="Proteomes" id="UP000619260">
    <property type="component" value="Unassembled WGS sequence"/>
</dbReference>
<accession>A0A8J3YS31</accession>
<evidence type="ECO:0000313" key="2">
    <source>
        <dbReference type="EMBL" id="GIJ48801.1"/>
    </source>
</evidence>
<feature type="transmembrane region" description="Helical" evidence="1">
    <location>
        <begin position="98"/>
        <end position="117"/>
    </location>
</feature>
<feature type="transmembrane region" description="Helical" evidence="1">
    <location>
        <begin position="179"/>
        <end position="202"/>
    </location>
</feature>
<dbReference type="EMBL" id="BOPF01000022">
    <property type="protein sequence ID" value="GIJ48801.1"/>
    <property type="molecule type" value="Genomic_DNA"/>
</dbReference>
<evidence type="ECO:0000313" key="3">
    <source>
        <dbReference type="Proteomes" id="UP000619260"/>
    </source>
</evidence>
<reference evidence="2" key="1">
    <citation type="submission" date="2021-01" db="EMBL/GenBank/DDBJ databases">
        <title>Whole genome shotgun sequence of Virgisporangium aliadipatigenens NBRC 105644.</title>
        <authorList>
            <person name="Komaki H."/>
            <person name="Tamura T."/>
        </authorList>
    </citation>
    <scope>NUCLEOTIDE SEQUENCE</scope>
    <source>
        <strain evidence="2">NBRC 105644</strain>
    </source>
</reference>
<feature type="transmembrane region" description="Helical" evidence="1">
    <location>
        <begin position="43"/>
        <end position="64"/>
    </location>
</feature>
<dbReference type="AlphaFoldDB" id="A0A8J3YS31"/>
<feature type="transmembrane region" description="Helical" evidence="1">
    <location>
        <begin position="73"/>
        <end position="92"/>
    </location>
</feature>